<keyword evidence="3" id="KW-1185">Reference proteome</keyword>
<dbReference type="AlphaFoldDB" id="A0A139XCA6"/>
<dbReference type="OrthoDB" id="491589at2"/>
<keyword evidence="1" id="KW-1133">Transmembrane helix</keyword>
<organism evidence="2 3">
    <name type="scientific">Scytonema hofmannii PCC 7110</name>
    <dbReference type="NCBI Taxonomy" id="128403"/>
    <lineage>
        <taxon>Bacteria</taxon>
        <taxon>Bacillati</taxon>
        <taxon>Cyanobacteriota</taxon>
        <taxon>Cyanophyceae</taxon>
        <taxon>Nostocales</taxon>
        <taxon>Scytonemataceae</taxon>
        <taxon>Scytonema</taxon>
    </lineage>
</organism>
<name>A0A139XCA6_9CYAN</name>
<dbReference type="EMBL" id="ANNX02000020">
    <property type="protein sequence ID" value="KYC42283.1"/>
    <property type="molecule type" value="Genomic_DNA"/>
</dbReference>
<evidence type="ECO:0000313" key="3">
    <source>
        <dbReference type="Proteomes" id="UP000076925"/>
    </source>
</evidence>
<sequence length="371" mass="42379">MKTYKIMTLGASGAGKTVFLASMFKELSIPGKHGFYLEVEAKQNEKLLDYIYTKIVTGDDWPQGTRFGEVSEWTFTCRVQTPNLNNYSACKFTYFDYAGGRLTDVEEDEELEALIKQTDVILCILDGQKLYSLMKDNNQTNTEIFLKKDLPSLLKWMHSCRVPIHFVISKWDLIEQEFSLEQVREHLLAIPEFKKFIRNRKDRGSLVRLIPVSSVGSNFATPQADGSMKKTGERPCPFLLEVPIACIVPDLFKAEFSELINQQNKLERRNILSNIARWIKPMLNIGFVILGFADLGLVMYVLELLLGSMGFGGQEQEEATAKRSEDLRQKRDASIKQVKNEQTALQHSLNSFLCIQNKFGIDFPKSDFRLS</sequence>
<evidence type="ECO:0000256" key="1">
    <source>
        <dbReference type="SAM" id="Phobius"/>
    </source>
</evidence>
<protein>
    <recommendedName>
        <fullName evidence="4">GTPase</fullName>
    </recommendedName>
</protein>
<keyword evidence="1" id="KW-0472">Membrane</keyword>
<comment type="caution">
    <text evidence="2">The sequence shown here is derived from an EMBL/GenBank/DDBJ whole genome shotgun (WGS) entry which is preliminary data.</text>
</comment>
<evidence type="ECO:0008006" key="4">
    <source>
        <dbReference type="Google" id="ProtNLM"/>
    </source>
</evidence>
<dbReference type="Gene3D" id="3.40.50.300">
    <property type="entry name" value="P-loop containing nucleotide triphosphate hydrolases"/>
    <property type="match status" value="1"/>
</dbReference>
<dbReference type="STRING" id="128403.WA1_20110"/>
<dbReference type="InterPro" id="IPR027417">
    <property type="entry name" value="P-loop_NTPase"/>
</dbReference>
<reference evidence="2 3" key="1">
    <citation type="journal article" date="2013" name="Genome Biol. Evol.">
        <title>Genomes of Stigonematalean cyanobacteria (subsection V) and the evolution of oxygenic photosynthesis from prokaryotes to plastids.</title>
        <authorList>
            <person name="Dagan T."/>
            <person name="Roettger M."/>
            <person name="Stucken K."/>
            <person name="Landan G."/>
            <person name="Koch R."/>
            <person name="Major P."/>
            <person name="Gould S.B."/>
            <person name="Goremykin V.V."/>
            <person name="Rippka R."/>
            <person name="Tandeau de Marsac N."/>
            <person name="Gugger M."/>
            <person name="Lockhart P.J."/>
            <person name="Allen J.F."/>
            <person name="Brune I."/>
            <person name="Maus I."/>
            <person name="Puhler A."/>
            <person name="Martin W.F."/>
        </authorList>
    </citation>
    <scope>NUCLEOTIDE SEQUENCE [LARGE SCALE GENOMIC DNA]</scope>
    <source>
        <strain evidence="2 3">PCC 7110</strain>
    </source>
</reference>
<dbReference type="SUPFAM" id="SSF52540">
    <property type="entry name" value="P-loop containing nucleoside triphosphate hydrolases"/>
    <property type="match status" value="1"/>
</dbReference>
<dbReference type="Proteomes" id="UP000076925">
    <property type="component" value="Unassembled WGS sequence"/>
</dbReference>
<gene>
    <name evidence="2" type="ORF">WA1_20110</name>
</gene>
<evidence type="ECO:0000313" key="2">
    <source>
        <dbReference type="EMBL" id="KYC42283.1"/>
    </source>
</evidence>
<accession>A0A139XCA6</accession>
<proteinExistence type="predicted"/>
<feature type="transmembrane region" description="Helical" evidence="1">
    <location>
        <begin position="282"/>
        <end position="302"/>
    </location>
</feature>
<dbReference type="RefSeq" id="WP_017741759.1">
    <property type="nucleotide sequence ID" value="NZ_KQ976354.1"/>
</dbReference>
<keyword evidence="1" id="KW-0812">Transmembrane</keyword>